<feature type="domain" description="FAD-binding PCMH-type" evidence="4">
    <location>
        <begin position="6"/>
        <end position="205"/>
    </location>
</feature>
<keyword evidence="3" id="KW-1133">Transmembrane helix</keyword>
<evidence type="ECO:0000256" key="1">
    <source>
        <dbReference type="ARBA" id="ARBA00022630"/>
    </source>
</evidence>
<accession>A0A1Y6EIP3</accession>
<name>A0A1Y6EIP3_9SPHN</name>
<dbReference type="Proteomes" id="UP000194420">
    <property type="component" value="Unassembled WGS sequence"/>
</dbReference>
<dbReference type="OrthoDB" id="9800184at2"/>
<dbReference type="EMBL" id="FXWG01000001">
    <property type="protein sequence ID" value="SMQ62464.1"/>
    <property type="molecule type" value="Genomic_DNA"/>
</dbReference>
<organism evidence="5 6">
    <name type="scientific">Altererythrobacter xiamenensis</name>
    <dbReference type="NCBI Taxonomy" id="1316679"/>
    <lineage>
        <taxon>Bacteria</taxon>
        <taxon>Pseudomonadati</taxon>
        <taxon>Pseudomonadota</taxon>
        <taxon>Alphaproteobacteria</taxon>
        <taxon>Sphingomonadales</taxon>
        <taxon>Erythrobacteraceae</taxon>
        <taxon>Altererythrobacter</taxon>
    </lineage>
</organism>
<sequence length="578" mass="65270">MPTPPFPAAEDGFYHPTSEEQIIELVKYAAANGLQVRARGACHSVGWSIFTDPKNGIPANQTLEVNPPPDDNINIALDNMVGLVWSEKEPGVVEVEAGCHLGHDTNDPFGKSTLETSFLYQAFQEGWGVSTLGGITHQTVSGFCATGSAGGSTRHAFTDMIAFRVVDGMGNAEWIEETDDRFQAMMTSVGLLGIVTKIRFKLIPMYNIRGTEITTPVEGEMTPFDMFGPGDADKKSLEAYFKEQDYVRVSWWTQPGIERIQTWSAAKVDRHDEDLSIYREFEDNFSGWSEQLAGSIMFVLLGNTTDLGTIFTLLRSKVSRYLLLLSRMNHRKNNGILKSALVILGGLAVGALALLVGTVLALIEGSARKLFPKVLPAMQPEQKGNAMTPMFFDYYWRSLCMDNTADDVLMATEFTEIWIPIQYTQKVMNLLQDGFRPSNQTTSHQSLRSGWFEIEIYPGPPSKAWINPGYTDGNDEYAEGTVRLDIYWFRGNPDMPNTRHEFFAQFWEKLKSEKIPFRLHWGKYIPAYDLEEWAAYYKANLPRFQDFLDLRAQRDPHNVFFTQYWQSRLLGKPLDPAS</sequence>
<evidence type="ECO:0000313" key="6">
    <source>
        <dbReference type="Proteomes" id="UP000194420"/>
    </source>
</evidence>
<dbReference type="InterPro" id="IPR016166">
    <property type="entry name" value="FAD-bd_PCMH"/>
</dbReference>
<evidence type="ECO:0000256" key="2">
    <source>
        <dbReference type="ARBA" id="ARBA00022827"/>
    </source>
</evidence>
<dbReference type="PANTHER" id="PTHR43762:SF1">
    <property type="entry name" value="D-ARABINONO-1,4-LACTONE OXIDASE"/>
    <property type="match status" value="1"/>
</dbReference>
<keyword evidence="1" id="KW-0285">Flavoprotein</keyword>
<feature type="transmembrane region" description="Helical" evidence="3">
    <location>
        <begin position="335"/>
        <end position="363"/>
    </location>
</feature>
<dbReference type="InterPro" id="IPR016169">
    <property type="entry name" value="FAD-bd_PCMH_sub2"/>
</dbReference>
<dbReference type="InterPro" id="IPR036318">
    <property type="entry name" value="FAD-bd_PCMH-like_sf"/>
</dbReference>
<dbReference type="SUPFAM" id="SSF56176">
    <property type="entry name" value="FAD-binding/transporter-associated domain-like"/>
    <property type="match status" value="1"/>
</dbReference>
<dbReference type="GO" id="GO:0071949">
    <property type="term" value="F:FAD binding"/>
    <property type="evidence" value="ECO:0007669"/>
    <property type="project" value="InterPro"/>
</dbReference>
<dbReference type="Gene3D" id="3.30.465.10">
    <property type="match status" value="1"/>
</dbReference>
<gene>
    <name evidence="5" type="ORF">SAMN06297468_0704</name>
</gene>
<dbReference type="RefSeq" id="WP_086436609.1">
    <property type="nucleotide sequence ID" value="NZ_FXWG01000001.1"/>
</dbReference>
<reference evidence="6" key="1">
    <citation type="submission" date="2017-04" db="EMBL/GenBank/DDBJ databases">
        <authorList>
            <person name="Varghese N."/>
            <person name="Submissions S."/>
        </authorList>
    </citation>
    <scope>NUCLEOTIDE SEQUENCE [LARGE SCALE GENOMIC DNA]</scope>
</reference>
<dbReference type="InterPro" id="IPR010031">
    <property type="entry name" value="FAD_lactone_oxidase-like"/>
</dbReference>
<dbReference type="AlphaFoldDB" id="A0A1Y6EIP3"/>
<evidence type="ECO:0000256" key="3">
    <source>
        <dbReference type="SAM" id="Phobius"/>
    </source>
</evidence>
<dbReference type="PROSITE" id="PS51387">
    <property type="entry name" value="FAD_PCMH"/>
    <property type="match status" value="1"/>
</dbReference>
<protein>
    <submittedName>
        <fullName evidence="5">D-arabinono-1,4-lactone oxidase</fullName>
    </submittedName>
</protein>
<dbReference type="InterPro" id="IPR016167">
    <property type="entry name" value="FAD-bd_PCMH_sub1"/>
</dbReference>
<dbReference type="Gene3D" id="3.30.43.10">
    <property type="entry name" value="Uridine Diphospho-n-acetylenolpyruvylglucosamine Reductase, domain 2"/>
    <property type="match status" value="1"/>
</dbReference>
<keyword evidence="6" id="KW-1185">Reference proteome</keyword>
<dbReference type="GO" id="GO:0016899">
    <property type="term" value="F:oxidoreductase activity, acting on the CH-OH group of donors, oxygen as acceptor"/>
    <property type="evidence" value="ECO:0007669"/>
    <property type="project" value="InterPro"/>
</dbReference>
<keyword evidence="2" id="KW-0274">FAD</keyword>
<proteinExistence type="predicted"/>
<keyword evidence="3" id="KW-0472">Membrane</keyword>
<keyword evidence="3" id="KW-0812">Transmembrane</keyword>
<evidence type="ECO:0000259" key="4">
    <source>
        <dbReference type="PROSITE" id="PS51387"/>
    </source>
</evidence>
<dbReference type="PANTHER" id="PTHR43762">
    <property type="entry name" value="L-GULONOLACTONE OXIDASE"/>
    <property type="match status" value="1"/>
</dbReference>
<feature type="transmembrane region" description="Helical" evidence="3">
    <location>
        <begin position="292"/>
        <end position="314"/>
    </location>
</feature>
<evidence type="ECO:0000313" key="5">
    <source>
        <dbReference type="EMBL" id="SMQ62464.1"/>
    </source>
</evidence>